<protein>
    <submittedName>
        <fullName evidence="7">OBSCN</fullName>
        <ecNumber evidence="7">2.7.11.1</ecNumber>
    </submittedName>
</protein>
<dbReference type="InterPro" id="IPR003598">
    <property type="entry name" value="Ig_sub2"/>
</dbReference>
<feature type="region of interest" description="Disordered" evidence="5">
    <location>
        <begin position="851"/>
        <end position="877"/>
    </location>
</feature>
<sequence>MNMEDIVKNVRELTGDDLAEILELADKQMNEGKARWALRSMITHANEFDTFVKRLRDKEVLEGHDVQFECEVANSKLEEKWYKDGNEFELHKYPDINIQNFGRKRRLHIYATSLQDTGEYSCEVNNRKTKAFLDVKAFFTRTLRNKNCFEGDTVTFVCEVTESDTVAQWKKDGINVENNRYNMKQTGKTHQLTILDANRCDNGCFTVEVNGRIREASLNVEACFIQDLNSISCTEGENVIFLCELHTTEEPIVWFHNNSGEITVRVKNCTRRCSLNVRKCFLRQLESKTVREGYSARFHCEVSCPEDVGIWYKDDEKVNSSNKFEITKSGKMNILVVNHTSLDDNGVYSFNVHDIATKASLYVEGYFTKNPRNITCEEGESVNLTCETIEISSPAKWYKDGMNIDENSGTFSKQQNKNQYQLTIRSANKTDSGWYSVNVNDRIRKARVTVKDFFTKLLKDINCNEGDNIKFSCKSIELTSPAKWSKNKEVISNSRCILEHINYTHRLTIKNVEPSDSGHYCINDLFQRYDYFKVRLNDITCKKGDTVRFECEALENGMVVKWYKDNKKINPDKNDNCIVEEKGQVHQLTINNVDTMDYGQYTISVNGRTRTAFLKVEDYSTMILSYITCKEGETARLKCEATENGIEVKWYKDTEEISFDRYIVEQQEQSHQLTRSNIDTMDHGHNIIIVNGRRTRTALLMVKGYSEHEEPFFYCGVGVKFKAQSTKKFDFNQHVSTLKSFTLTNITGGSFQERDACILFSWKLHRSAPPEIITEDKTVHQNLDILLFSENEGQFSLEVLSDVTEYTAFKIATSFQNFKNDSQVGNFEDVLEFLKSGEMKTDFIKPSNAQIKMKPKDKNDSQTTECPRTKSTVSSNEPYRLGKHKVYHRKLQDKIIECENQEKFSTKRWQEYNCDKNRVLRKGWVKMKNSKVKQVTYLRTKKYRLETLVGENCGMDIPSFKRPSVPWQSVNPQLPISFKLRFLDEEHYHALRDHRTSFDFNTLQQDGHPTKQCDSCESDCSCAKNNHGNH</sequence>
<dbReference type="InterPro" id="IPR003599">
    <property type="entry name" value="Ig_sub"/>
</dbReference>
<dbReference type="InterPro" id="IPR013783">
    <property type="entry name" value="Ig-like_fold"/>
</dbReference>
<keyword evidence="8" id="KW-1185">Reference proteome</keyword>
<evidence type="ECO:0000256" key="3">
    <source>
        <dbReference type="ARBA" id="ARBA00022553"/>
    </source>
</evidence>
<dbReference type="GO" id="GO:0004674">
    <property type="term" value="F:protein serine/threonine kinase activity"/>
    <property type="evidence" value="ECO:0007669"/>
    <property type="project" value="UniProtKB-EC"/>
</dbReference>
<feature type="domain" description="Ig-like" evidence="6">
    <location>
        <begin position="150"/>
        <end position="219"/>
    </location>
</feature>
<dbReference type="Gene3D" id="2.60.40.10">
    <property type="entry name" value="Immunoglobulins"/>
    <property type="match status" value="7"/>
</dbReference>
<feature type="compositionally biased region" description="Polar residues" evidence="5">
    <location>
        <begin position="861"/>
        <end position="877"/>
    </location>
</feature>
<dbReference type="InterPro" id="IPR052385">
    <property type="entry name" value="Obscurin/Obscurin-like_Reg"/>
</dbReference>
<dbReference type="PROSITE" id="PS50835">
    <property type="entry name" value="IG_LIKE"/>
    <property type="match status" value="5"/>
</dbReference>
<dbReference type="InterPro" id="IPR036179">
    <property type="entry name" value="Ig-like_dom_sf"/>
</dbReference>
<dbReference type="InterPro" id="IPR013098">
    <property type="entry name" value="Ig_I-set"/>
</dbReference>
<dbReference type="SMART" id="SM00409">
    <property type="entry name" value="IG"/>
    <property type="match status" value="7"/>
</dbReference>
<dbReference type="SUPFAM" id="SSF48726">
    <property type="entry name" value="Immunoglobulin"/>
    <property type="match status" value="7"/>
</dbReference>
<feature type="domain" description="Ig-like" evidence="6">
    <location>
        <begin position="49"/>
        <end position="140"/>
    </location>
</feature>
<feature type="domain" description="Ig-like" evidence="6">
    <location>
        <begin position="365"/>
        <end position="449"/>
    </location>
</feature>
<dbReference type="Pfam" id="PF07679">
    <property type="entry name" value="I-set"/>
    <property type="match status" value="7"/>
</dbReference>
<proteinExistence type="predicted"/>
<dbReference type="EMBL" id="CACVKT020006398">
    <property type="protein sequence ID" value="CAC5401376.1"/>
    <property type="molecule type" value="Genomic_DNA"/>
</dbReference>
<dbReference type="PANTHER" id="PTHR35971:SF5">
    <property type="entry name" value="OBSCURIN LIKE CYTOSKELETAL ADAPTOR 1"/>
    <property type="match status" value="1"/>
</dbReference>
<evidence type="ECO:0000259" key="6">
    <source>
        <dbReference type="PROSITE" id="PS50835"/>
    </source>
</evidence>
<keyword evidence="7" id="KW-0808">Transferase</keyword>
<dbReference type="SMART" id="SM00408">
    <property type="entry name" value="IGc2"/>
    <property type="match status" value="6"/>
</dbReference>
<dbReference type="OrthoDB" id="6115582at2759"/>
<keyword evidence="4" id="KW-1015">Disulfide bond</keyword>
<feature type="domain" description="Ig-like" evidence="6">
    <location>
        <begin position="514"/>
        <end position="615"/>
    </location>
</feature>
<keyword evidence="3" id="KW-0597">Phosphoprotein</keyword>
<gene>
    <name evidence="7" type="ORF">MCOR_35467</name>
</gene>
<name>A0A6J8D0L4_MYTCO</name>
<keyword evidence="2" id="KW-0963">Cytoplasm</keyword>
<dbReference type="Proteomes" id="UP000507470">
    <property type="component" value="Unassembled WGS sequence"/>
</dbReference>
<evidence type="ECO:0000313" key="8">
    <source>
        <dbReference type="Proteomes" id="UP000507470"/>
    </source>
</evidence>
<dbReference type="AlphaFoldDB" id="A0A6J8D0L4"/>
<dbReference type="InterPro" id="IPR007110">
    <property type="entry name" value="Ig-like_dom"/>
</dbReference>
<evidence type="ECO:0000256" key="2">
    <source>
        <dbReference type="ARBA" id="ARBA00022490"/>
    </source>
</evidence>
<feature type="domain" description="Ig-like" evidence="6">
    <location>
        <begin position="617"/>
        <end position="717"/>
    </location>
</feature>
<evidence type="ECO:0000256" key="4">
    <source>
        <dbReference type="ARBA" id="ARBA00023157"/>
    </source>
</evidence>
<comment type="subcellular location">
    <subcellularLocation>
        <location evidence="1">Cytoplasm</location>
    </subcellularLocation>
</comment>
<organism evidence="7 8">
    <name type="scientific">Mytilus coruscus</name>
    <name type="common">Sea mussel</name>
    <dbReference type="NCBI Taxonomy" id="42192"/>
    <lineage>
        <taxon>Eukaryota</taxon>
        <taxon>Metazoa</taxon>
        <taxon>Spiralia</taxon>
        <taxon>Lophotrochozoa</taxon>
        <taxon>Mollusca</taxon>
        <taxon>Bivalvia</taxon>
        <taxon>Autobranchia</taxon>
        <taxon>Pteriomorphia</taxon>
        <taxon>Mytilida</taxon>
        <taxon>Mytiloidea</taxon>
        <taxon>Mytilidae</taxon>
        <taxon>Mytilinae</taxon>
        <taxon>Mytilus</taxon>
    </lineage>
</organism>
<evidence type="ECO:0000313" key="7">
    <source>
        <dbReference type="EMBL" id="CAC5401376.1"/>
    </source>
</evidence>
<reference evidence="7 8" key="1">
    <citation type="submission" date="2020-06" db="EMBL/GenBank/DDBJ databases">
        <authorList>
            <person name="Li R."/>
            <person name="Bekaert M."/>
        </authorList>
    </citation>
    <scope>NUCLEOTIDE SEQUENCE [LARGE SCALE GENOMIC DNA]</scope>
    <source>
        <strain evidence="8">wild</strain>
    </source>
</reference>
<dbReference type="EC" id="2.7.11.1" evidence="7"/>
<accession>A0A6J8D0L4</accession>
<evidence type="ECO:0000256" key="1">
    <source>
        <dbReference type="ARBA" id="ARBA00004496"/>
    </source>
</evidence>
<dbReference type="GO" id="GO:0005737">
    <property type="term" value="C:cytoplasm"/>
    <property type="evidence" value="ECO:0007669"/>
    <property type="project" value="UniProtKB-SubCell"/>
</dbReference>
<dbReference type="PANTHER" id="PTHR35971">
    <property type="entry name" value="SI:DKEY-31G6.6"/>
    <property type="match status" value="1"/>
</dbReference>
<evidence type="ECO:0000256" key="5">
    <source>
        <dbReference type="SAM" id="MobiDB-lite"/>
    </source>
</evidence>